<dbReference type="Proteomes" id="UP000316621">
    <property type="component" value="Chromosome 5"/>
</dbReference>
<dbReference type="AlphaFoldDB" id="A0A4Y7JMT8"/>
<protein>
    <submittedName>
        <fullName evidence="2">Uncharacterized protein</fullName>
    </submittedName>
</protein>
<evidence type="ECO:0000313" key="2">
    <source>
        <dbReference type="EMBL" id="RZC61332.1"/>
    </source>
</evidence>
<dbReference type="EMBL" id="CM010719">
    <property type="protein sequence ID" value="RZC61332.1"/>
    <property type="molecule type" value="Genomic_DNA"/>
</dbReference>
<reference evidence="2 3" key="1">
    <citation type="journal article" date="2018" name="Science">
        <title>The opium poppy genome and morphinan production.</title>
        <authorList>
            <person name="Guo L."/>
            <person name="Winzer T."/>
            <person name="Yang X."/>
            <person name="Li Y."/>
            <person name="Ning Z."/>
            <person name="He Z."/>
            <person name="Teodor R."/>
            <person name="Lu Y."/>
            <person name="Bowser T.A."/>
            <person name="Graham I.A."/>
            <person name="Ye K."/>
        </authorList>
    </citation>
    <scope>NUCLEOTIDE SEQUENCE [LARGE SCALE GENOMIC DNA]</scope>
    <source>
        <strain evidence="3">cv. HN1</strain>
        <tissue evidence="2">Leaves</tissue>
    </source>
</reference>
<sequence length="76" mass="8109">MLMEKVGLSKPKNAKPPSAEHKHNSPASQPPKTLPKEKIPEATKKETPPRLVHQSSSQAGVLVVEAIVVEATAVPI</sequence>
<keyword evidence="3" id="KW-1185">Reference proteome</keyword>
<proteinExistence type="predicted"/>
<gene>
    <name evidence="2" type="ORF">C5167_023080</name>
</gene>
<evidence type="ECO:0000256" key="1">
    <source>
        <dbReference type="SAM" id="MobiDB-lite"/>
    </source>
</evidence>
<organism evidence="2 3">
    <name type="scientific">Papaver somniferum</name>
    <name type="common">Opium poppy</name>
    <dbReference type="NCBI Taxonomy" id="3469"/>
    <lineage>
        <taxon>Eukaryota</taxon>
        <taxon>Viridiplantae</taxon>
        <taxon>Streptophyta</taxon>
        <taxon>Embryophyta</taxon>
        <taxon>Tracheophyta</taxon>
        <taxon>Spermatophyta</taxon>
        <taxon>Magnoliopsida</taxon>
        <taxon>Ranunculales</taxon>
        <taxon>Papaveraceae</taxon>
        <taxon>Papaveroideae</taxon>
        <taxon>Papaver</taxon>
    </lineage>
</organism>
<evidence type="ECO:0000313" key="3">
    <source>
        <dbReference type="Proteomes" id="UP000316621"/>
    </source>
</evidence>
<name>A0A4Y7JMT8_PAPSO</name>
<dbReference type="Gramene" id="RZC61332">
    <property type="protein sequence ID" value="RZC61332"/>
    <property type="gene ID" value="C5167_023080"/>
</dbReference>
<feature type="compositionally biased region" description="Basic and acidic residues" evidence="1">
    <location>
        <begin position="34"/>
        <end position="48"/>
    </location>
</feature>
<accession>A0A4Y7JMT8</accession>
<feature type="region of interest" description="Disordered" evidence="1">
    <location>
        <begin position="1"/>
        <end position="57"/>
    </location>
</feature>